<dbReference type="STRING" id="158500.BES08_17625"/>
<dbReference type="PATRIC" id="fig|158500.4.peg.5368"/>
<dbReference type="Proteomes" id="UP000024329">
    <property type="component" value="Unassembled WGS sequence"/>
</dbReference>
<protein>
    <submittedName>
        <fullName evidence="2">Uncharacterized protein</fullName>
    </submittedName>
</protein>
<feature type="transmembrane region" description="Helical" evidence="1">
    <location>
        <begin position="6"/>
        <end position="27"/>
    </location>
</feature>
<keyword evidence="1" id="KW-0472">Membrane</keyword>
<dbReference type="RefSeq" id="WP_008830689.1">
    <property type="nucleotide sequence ID" value="NZ_JFYZ01000062.1"/>
</dbReference>
<dbReference type="AlphaFoldDB" id="A0A031JDE4"/>
<comment type="caution">
    <text evidence="2">The sequence shown here is derived from an EMBL/GenBank/DDBJ whole genome shotgun (WGS) entry which is preliminary data.</text>
</comment>
<evidence type="ECO:0000313" key="3">
    <source>
        <dbReference type="Proteomes" id="UP000024329"/>
    </source>
</evidence>
<accession>A0A031JDE4</accession>
<proteinExistence type="predicted"/>
<name>A0A031JDE4_9SPHN</name>
<reference evidence="2 3" key="1">
    <citation type="submission" date="2014-03" db="EMBL/GenBank/DDBJ databases">
        <title>Whole genome sequence of Novosphingobium resinovorum KF1.</title>
        <authorList>
            <person name="Gan H.M."/>
            <person name="Gan H.Y."/>
            <person name="Chew T.H."/>
            <person name="Savka M.A."/>
        </authorList>
    </citation>
    <scope>NUCLEOTIDE SEQUENCE [LARGE SCALE GENOMIC DNA]</scope>
    <source>
        <strain evidence="2 3">KF1</strain>
    </source>
</reference>
<organism evidence="2 3">
    <name type="scientific">Novosphingobium resinovorum</name>
    <dbReference type="NCBI Taxonomy" id="158500"/>
    <lineage>
        <taxon>Bacteria</taxon>
        <taxon>Pseudomonadati</taxon>
        <taxon>Pseudomonadota</taxon>
        <taxon>Alphaproteobacteria</taxon>
        <taxon>Sphingomonadales</taxon>
        <taxon>Sphingomonadaceae</taxon>
        <taxon>Novosphingobium</taxon>
    </lineage>
</organism>
<dbReference type="EMBL" id="JFYZ01000062">
    <property type="protein sequence ID" value="EZP71186.1"/>
    <property type="molecule type" value="Genomic_DNA"/>
</dbReference>
<evidence type="ECO:0000313" key="2">
    <source>
        <dbReference type="EMBL" id="EZP71186.1"/>
    </source>
</evidence>
<gene>
    <name evidence="2" type="ORF">BV97_05291</name>
</gene>
<keyword evidence="1" id="KW-1133">Transmembrane helix</keyword>
<evidence type="ECO:0000256" key="1">
    <source>
        <dbReference type="SAM" id="Phobius"/>
    </source>
</evidence>
<sequence length="102" mass="11170">MSPGDFLGLCAVLITIISVFAILMGAYKRRLAFLERKLEITVGATAEKAAQYAAQNSTLENRVRVLERIITDGGSSHDIALQIEALRVEDAHDGDRVKVTKQ</sequence>
<keyword evidence="1" id="KW-0812">Transmembrane</keyword>